<gene>
    <name evidence="2" type="ORF">EXIGLDRAFT_378884</name>
</gene>
<dbReference type="AlphaFoldDB" id="A0A165L555"/>
<reference evidence="2 3" key="1">
    <citation type="journal article" date="2016" name="Mol. Biol. Evol.">
        <title>Comparative Genomics of Early-Diverging Mushroom-Forming Fungi Provides Insights into the Origins of Lignocellulose Decay Capabilities.</title>
        <authorList>
            <person name="Nagy L.G."/>
            <person name="Riley R."/>
            <person name="Tritt A."/>
            <person name="Adam C."/>
            <person name="Daum C."/>
            <person name="Floudas D."/>
            <person name="Sun H."/>
            <person name="Yadav J.S."/>
            <person name="Pangilinan J."/>
            <person name="Larsson K.H."/>
            <person name="Matsuura K."/>
            <person name="Barry K."/>
            <person name="Labutti K."/>
            <person name="Kuo R."/>
            <person name="Ohm R.A."/>
            <person name="Bhattacharya S.S."/>
            <person name="Shirouzu T."/>
            <person name="Yoshinaga Y."/>
            <person name="Martin F.M."/>
            <person name="Grigoriev I.V."/>
            <person name="Hibbett D.S."/>
        </authorList>
    </citation>
    <scope>NUCLEOTIDE SEQUENCE [LARGE SCALE GENOMIC DNA]</scope>
    <source>
        <strain evidence="2 3">HHB12029</strain>
    </source>
</reference>
<keyword evidence="3" id="KW-1185">Reference proteome</keyword>
<dbReference type="Proteomes" id="UP000077266">
    <property type="component" value="Unassembled WGS sequence"/>
</dbReference>
<dbReference type="OrthoDB" id="3350812at2759"/>
<dbReference type="EMBL" id="KV425931">
    <property type="protein sequence ID" value="KZV97363.1"/>
    <property type="molecule type" value="Genomic_DNA"/>
</dbReference>
<feature type="transmembrane region" description="Helical" evidence="1">
    <location>
        <begin position="117"/>
        <end position="138"/>
    </location>
</feature>
<dbReference type="InParanoid" id="A0A165L555"/>
<keyword evidence="1" id="KW-1133">Transmembrane helix</keyword>
<protein>
    <submittedName>
        <fullName evidence="2">Uncharacterized protein</fullName>
    </submittedName>
</protein>
<accession>A0A165L555</accession>
<evidence type="ECO:0000256" key="1">
    <source>
        <dbReference type="SAM" id="Phobius"/>
    </source>
</evidence>
<name>A0A165L555_EXIGL</name>
<organism evidence="2 3">
    <name type="scientific">Exidia glandulosa HHB12029</name>
    <dbReference type="NCBI Taxonomy" id="1314781"/>
    <lineage>
        <taxon>Eukaryota</taxon>
        <taxon>Fungi</taxon>
        <taxon>Dikarya</taxon>
        <taxon>Basidiomycota</taxon>
        <taxon>Agaricomycotina</taxon>
        <taxon>Agaricomycetes</taxon>
        <taxon>Auriculariales</taxon>
        <taxon>Exidiaceae</taxon>
        <taxon>Exidia</taxon>
    </lineage>
</organism>
<evidence type="ECO:0000313" key="2">
    <source>
        <dbReference type="EMBL" id="KZV97363.1"/>
    </source>
</evidence>
<sequence length="192" mass="21108">MGTTSASGGSSHAWDRTSLPSIMIARSCSVHDASPLGLRTAAYAQRRNSLARIRRRIPVPLDRAGSAVFRSCWSLRIPLPEQLRILFRCSVSGAVGIALGELTSIMRTWAIWNRSRAVLGLLVAAFCTVLTLGTYFTARFVLNAHYVSASSLSPSLGGISTTQISRLEVIPWILVVGFDFRKVQFMVRRGRR</sequence>
<proteinExistence type="predicted"/>
<keyword evidence="1" id="KW-0812">Transmembrane</keyword>
<evidence type="ECO:0000313" key="3">
    <source>
        <dbReference type="Proteomes" id="UP000077266"/>
    </source>
</evidence>
<feature type="transmembrane region" description="Helical" evidence="1">
    <location>
        <begin position="158"/>
        <end position="180"/>
    </location>
</feature>
<keyword evidence="1" id="KW-0472">Membrane</keyword>